<accession>G4N3E7</accession>
<dbReference type="AlphaFoldDB" id="G4N3E7"/>
<protein>
    <submittedName>
        <fullName evidence="2">Uncharacterized protein</fullName>
    </submittedName>
</protein>
<dbReference type="EMBL" id="CM001233">
    <property type="protein sequence ID" value="EHA51825.1"/>
    <property type="molecule type" value="Genomic_DNA"/>
</dbReference>
<proteinExistence type="predicted"/>
<evidence type="ECO:0000256" key="1">
    <source>
        <dbReference type="SAM" id="MobiDB-lite"/>
    </source>
</evidence>
<dbReference type="VEuPathDB" id="FungiDB:MGG_15220"/>
<dbReference type="RefSeq" id="XP_003711632.1">
    <property type="nucleotide sequence ID" value="XM_003711584.1"/>
</dbReference>
<dbReference type="HOGENOM" id="CLU_2413683_0_0_1"/>
<evidence type="ECO:0000313" key="3">
    <source>
        <dbReference type="Proteomes" id="UP000009058"/>
    </source>
</evidence>
<feature type="compositionally biased region" description="Basic and acidic residues" evidence="1">
    <location>
        <begin position="52"/>
        <end position="61"/>
    </location>
</feature>
<organism evidence="2 3">
    <name type="scientific">Pyricularia oryzae (strain 70-15 / ATCC MYA-4617 / FGSC 8958)</name>
    <name type="common">Rice blast fungus</name>
    <name type="synonym">Magnaporthe oryzae</name>
    <dbReference type="NCBI Taxonomy" id="242507"/>
    <lineage>
        <taxon>Eukaryota</taxon>
        <taxon>Fungi</taxon>
        <taxon>Dikarya</taxon>
        <taxon>Ascomycota</taxon>
        <taxon>Pezizomycotina</taxon>
        <taxon>Sordariomycetes</taxon>
        <taxon>Sordariomycetidae</taxon>
        <taxon>Magnaporthales</taxon>
        <taxon>Pyriculariaceae</taxon>
        <taxon>Pyricularia</taxon>
    </lineage>
</organism>
<dbReference type="Proteomes" id="UP000009058">
    <property type="component" value="Chromosome 3"/>
</dbReference>
<dbReference type="GeneID" id="12984163"/>
<feature type="region of interest" description="Disordered" evidence="1">
    <location>
        <begin position="47"/>
        <end position="92"/>
    </location>
</feature>
<sequence>MTKGCKKCPVGRRASQTMFATAEIDSRLSKSFVHVSPEYEIILTQPETIMGPDDRINKPDDINQDDFPDQGLVTDLPQDHPSLGRALDGLVQ</sequence>
<reference key="2">
    <citation type="submission" date="2011-05" db="EMBL/GenBank/DDBJ databases">
        <title>The Genome Sequence of Magnaporthe oryzae 70-15.</title>
        <authorList>
            <consortium name="The Broad Institute Genome Sequencing Platform"/>
            <person name="Ma L.-J."/>
            <person name="Dead R."/>
            <person name="Young S.K."/>
            <person name="Zeng Q."/>
            <person name="Gargeya S."/>
            <person name="Fitzgerald M."/>
            <person name="Haas B."/>
            <person name="Abouelleil A."/>
            <person name="Alvarado L."/>
            <person name="Arachchi H.M."/>
            <person name="Berlin A."/>
            <person name="Brown A."/>
            <person name="Chapman S.B."/>
            <person name="Chen Z."/>
            <person name="Dunbar C."/>
            <person name="Freedman E."/>
            <person name="Gearin G."/>
            <person name="Gellesch M."/>
            <person name="Goldberg J."/>
            <person name="Griggs A."/>
            <person name="Gujja S."/>
            <person name="Heiman D."/>
            <person name="Howarth C."/>
            <person name="Larson L."/>
            <person name="Lui A."/>
            <person name="MacDonald P.J.P."/>
            <person name="Mehta T."/>
            <person name="Montmayeur A."/>
            <person name="Murphy C."/>
            <person name="Neiman D."/>
            <person name="Pearson M."/>
            <person name="Priest M."/>
            <person name="Roberts A."/>
            <person name="Saif S."/>
            <person name="Shea T."/>
            <person name="Shenoy N."/>
            <person name="Sisk P."/>
            <person name="Stolte C."/>
            <person name="Sykes S."/>
            <person name="Yandava C."/>
            <person name="Wortman J."/>
            <person name="Nusbaum C."/>
            <person name="Birren B."/>
        </authorList>
    </citation>
    <scope>NUCLEOTIDE SEQUENCE</scope>
    <source>
        <strain>70-15</strain>
    </source>
</reference>
<name>G4N3E7_PYRO7</name>
<dbReference type="KEGG" id="mgr:MGG_15220"/>
<gene>
    <name evidence="2" type="ORF">MGG_15220</name>
</gene>
<keyword evidence="3" id="KW-1185">Reference proteome</keyword>
<reference evidence="2 3" key="1">
    <citation type="journal article" date="2005" name="Nature">
        <title>The genome sequence of the rice blast fungus Magnaporthe grisea.</title>
        <authorList>
            <person name="Dean R.A."/>
            <person name="Talbot N.J."/>
            <person name="Ebbole D.J."/>
            <person name="Farman M.L."/>
            <person name="Mitchell T.K."/>
            <person name="Orbach M.J."/>
            <person name="Thon M."/>
            <person name="Kulkarni R."/>
            <person name="Xu J.R."/>
            <person name="Pan H."/>
            <person name="Read N.D."/>
            <person name="Lee Y.H."/>
            <person name="Carbone I."/>
            <person name="Brown D."/>
            <person name="Oh Y.Y."/>
            <person name="Donofrio N."/>
            <person name="Jeong J.S."/>
            <person name="Soanes D.M."/>
            <person name="Djonovic S."/>
            <person name="Kolomiets E."/>
            <person name="Rehmeyer C."/>
            <person name="Li W."/>
            <person name="Harding M."/>
            <person name="Kim S."/>
            <person name="Lebrun M.H."/>
            <person name="Bohnert H."/>
            <person name="Coughlan S."/>
            <person name="Butler J."/>
            <person name="Calvo S."/>
            <person name="Ma L.J."/>
            <person name="Nicol R."/>
            <person name="Purcell S."/>
            <person name="Nusbaum C."/>
            <person name="Galagan J.E."/>
            <person name="Birren B.W."/>
        </authorList>
    </citation>
    <scope>NUCLEOTIDE SEQUENCE [LARGE SCALE GENOMIC DNA]</scope>
    <source>
        <strain evidence="3">70-15 / ATCC MYA-4617 / FGSC 8958</strain>
    </source>
</reference>
<dbReference type="InParanoid" id="G4N3E7"/>
<evidence type="ECO:0000313" key="2">
    <source>
        <dbReference type="EMBL" id="EHA51825.1"/>
    </source>
</evidence>